<dbReference type="PROSITE" id="PS00299">
    <property type="entry name" value="UBIQUITIN_1"/>
    <property type="match status" value="1"/>
</dbReference>
<dbReference type="OrthoDB" id="428577at2759"/>
<dbReference type="Gene3D" id="3.10.20.90">
    <property type="entry name" value="Phosphatidylinositol 3-kinase Catalytic Subunit, Chain A, domain 1"/>
    <property type="match status" value="2"/>
</dbReference>
<organism evidence="2 3">
    <name type="scientific">Macrolepiota fuliginosa MF-IS2</name>
    <dbReference type="NCBI Taxonomy" id="1400762"/>
    <lineage>
        <taxon>Eukaryota</taxon>
        <taxon>Fungi</taxon>
        <taxon>Dikarya</taxon>
        <taxon>Basidiomycota</taxon>
        <taxon>Agaricomycotina</taxon>
        <taxon>Agaricomycetes</taxon>
        <taxon>Agaricomycetidae</taxon>
        <taxon>Agaricales</taxon>
        <taxon>Agaricineae</taxon>
        <taxon>Agaricaceae</taxon>
        <taxon>Macrolepiota</taxon>
    </lineage>
</organism>
<dbReference type="PROSITE" id="PS50053">
    <property type="entry name" value="UBIQUITIN_2"/>
    <property type="match status" value="2"/>
</dbReference>
<dbReference type="SUPFAM" id="SSF54236">
    <property type="entry name" value="Ubiquitin-like"/>
    <property type="match status" value="2"/>
</dbReference>
<sequence>MNTDGSENNIIMIFSGDKTILHPISLLMFRGYTVFLVAPDGNSGIRSSHATRVFNWHKEVLKIYSAPPIPATRPSRAWKSRLKGMRAFLGLNASTANYDQPSMQIFIRTAHGKTLVFEATPSDTIASLKAKIQARESVPSDQQCLMFEGSELKDEDTLSYYNVRKGSTVYLVLSLGSVPLRFLSTKTIASGDEFSDTGRMQASLNNTPIGPPPTMQISVENPTSKTNVKAKIRGEGGVPLDQQCWVSRDSSLEDKFRSMQIFVKTLTGKTITLDVQSLDTIDSVKEKIHNRERIPPNQQRLVFAGKQLEDGHTLSDYYIPKEATLHLVLRLLGG</sequence>
<dbReference type="InterPro" id="IPR029071">
    <property type="entry name" value="Ubiquitin-like_domsf"/>
</dbReference>
<keyword evidence="3" id="KW-1185">Reference proteome</keyword>
<dbReference type="InterPro" id="IPR019956">
    <property type="entry name" value="Ubiquitin_dom"/>
</dbReference>
<dbReference type="InterPro" id="IPR019954">
    <property type="entry name" value="Ubiquitin_CS"/>
</dbReference>
<proteinExistence type="predicted"/>
<dbReference type="PRINTS" id="PR00348">
    <property type="entry name" value="UBIQUITIN"/>
</dbReference>
<dbReference type="PANTHER" id="PTHR10666">
    <property type="entry name" value="UBIQUITIN"/>
    <property type="match status" value="1"/>
</dbReference>
<protein>
    <submittedName>
        <fullName evidence="2">Ubiquitin-like protein</fullName>
    </submittedName>
</protein>
<dbReference type="InterPro" id="IPR050158">
    <property type="entry name" value="Ubiquitin_ubiquitin-like"/>
</dbReference>
<dbReference type="Pfam" id="PF00240">
    <property type="entry name" value="ubiquitin"/>
    <property type="match status" value="2"/>
</dbReference>
<evidence type="ECO:0000313" key="3">
    <source>
        <dbReference type="Proteomes" id="UP000807342"/>
    </source>
</evidence>
<accession>A0A9P5WZJ5</accession>
<feature type="domain" description="Ubiquitin-like" evidence="1">
    <location>
        <begin position="103"/>
        <end position="174"/>
    </location>
</feature>
<dbReference type="InterPro" id="IPR000626">
    <property type="entry name" value="Ubiquitin-like_dom"/>
</dbReference>
<evidence type="ECO:0000259" key="1">
    <source>
        <dbReference type="PROSITE" id="PS50053"/>
    </source>
</evidence>
<name>A0A9P5WZJ5_9AGAR</name>
<dbReference type="SMART" id="SM00213">
    <property type="entry name" value="UBQ"/>
    <property type="match status" value="2"/>
</dbReference>
<gene>
    <name evidence="2" type="ORF">P691DRAFT_767500</name>
</gene>
<dbReference type="EMBL" id="MU152386">
    <property type="protein sequence ID" value="KAF9440615.1"/>
    <property type="molecule type" value="Genomic_DNA"/>
</dbReference>
<dbReference type="Proteomes" id="UP000807342">
    <property type="component" value="Unassembled WGS sequence"/>
</dbReference>
<dbReference type="FunFam" id="3.10.20.90:FF:000160">
    <property type="entry name" value="Polyubiquitin-C"/>
    <property type="match status" value="1"/>
</dbReference>
<dbReference type="AlphaFoldDB" id="A0A9P5WZJ5"/>
<reference evidence="2" key="1">
    <citation type="submission" date="2020-11" db="EMBL/GenBank/DDBJ databases">
        <authorList>
            <consortium name="DOE Joint Genome Institute"/>
            <person name="Ahrendt S."/>
            <person name="Riley R."/>
            <person name="Andreopoulos W."/>
            <person name="Labutti K."/>
            <person name="Pangilinan J."/>
            <person name="Ruiz-Duenas F.J."/>
            <person name="Barrasa J.M."/>
            <person name="Sanchez-Garcia M."/>
            <person name="Camarero S."/>
            <person name="Miyauchi S."/>
            <person name="Serrano A."/>
            <person name="Linde D."/>
            <person name="Babiker R."/>
            <person name="Drula E."/>
            <person name="Ayuso-Fernandez I."/>
            <person name="Pacheco R."/>
            <person name="Padilla G."/>
            <person name="Ferreira P."/>
            <person name="Barriuso J."/>
            <person name="Kellner H."/>
            <person name="Castanera R."/>
            <person name="Alfaro M."/>
            <person name="Ramirez L."/>
            <person name="Pisabarro A.G."/>
            <person name="Kuo A."/>
            <person name="Tritt A."/>
            <person name="Lipzen A."/>
            <person name="He G."/>
            <person name="Yan M."/>
            <person name="Ng V."/>
            <person name="Cullen D."/>
            <person name="Martin F."/>
            <person name="Rosso M.-N."/>
            <person name="Henrissat B."/>
            <person name="Hibbett D."/>
            <person name="Martinez A.T."/>
            <person name="Grigoriev I.V."/>
        </authorList>
    </citation>
    <scope>NUCLEOTIDE SEQUENCE</scope>
    <source>
        <strain evidence="2">MF-IS2</strain>
    </source>
</reference>
<comment type="caution">
    <text evidence="2">The sequence shown here is derived from an EMBL/GenBank/DDBJ whole genome shotgun (WGS) entry which is preliminary data.</text>
</comment>
<feature type="domain" description="Ubiquitin-like" evidence="1">
    <location>
        <begin position="259"/>
        <end position="334"/>
    </location>
</feature>
<evidence type="ECO:0000313" key="2">
    <source>
        <dbReference type="EMBL" id="KAF9440615.1"/>
    </source>
</evidence>